<dbReference type="Proteomes" id="UP001598130">
    <property type="component" value="Unassembled WGS sequence"/>
</dbReference>
<evidence type="ECO:0000313" key="3">
    <source>
        <dbReference type="EMBL" id="MFD3263492.1"/>
    </source>
</evidence>
<organism evidence="3 4">
    <name type="scientific">Phenylobacterium ferrooxidans</name>
    <dbReference type="NCBI Taxonomy" id="2982689"/>
    <lineage>
        <taxon>Bacteria</taxon>
        <taxon>Pseudomonadati</taxon>
        <taxon>Pseudomonadota</taxon>
        <taxon>Alphaproteobacteria</taxon>
        <taxon>Caulobacterales</taxon>
        <taxon>Caulobacteraceae</taxon>
        <taxon>Phenylobacterium</taxon>
    </lineage>
</organism>
<evidence type="ECO:0008006" key="5">
    <source>
        <dbReference type="Google" id="ProtNLM"/>
    </source>
</evidence>
<reference evidence="3 4" key="1">
    <citation type="submission" date="2022-09" db="EMBL/GenBank/DDBJ databases">
        <title>New species of Phenylobacterium.</title>
        <authorList>
            <person name="Mieszkin S."/>
        </authorList>
    </citation>
    <scope>NUCLEOTIDE SEQUENCE [LARGE SCALE GENOMIC DNA]</scope>
    <source>
        <strain evidence="3 4">HK31-G</strain>
    </source>
</reference>
<protein>
    <recommendedName>
        <fullName evidence="5">TIGR02588 family protein</fullName>
    </recommendedName>
</protein>
<proteinExistence type="predicted"/>
<keyword evidence="4" id="KW-1185">Reference proteome</keyword>
<keyword evidence="2" id="KW-0472">Membrane</keyword>
<name>A0ABW6CK91_9CAUL</name>
<dbReference type="EMBL" id="JAOTJD010000008">
    <property type="protein sequence ID" value="MFD3263492.1"/>
    <property type="molecule type" value="Genomic_DNA"/>
</dbReference>
<sequence length="145" mass="15262">MAKTVRRPPAAKPTKPTAKKPPPTPLVEWLAAGVGLFLVVATIVLIASEAFMADPSPPQVEVRALEIHSSGPGFLVVVEARNVGGSPAAGVLVEGELERGDAPPETAEASFDFIPDHSSQRGGLFFETDPRQGRLSLRAKGYAEP</sequence>
<gene>
    <name evidence="3" type="ORF">OCL97_05855</name>
</gene>
<feature type="transmembrane region" description="Helical" evidence="2">
    <location>
        <begin position="29"/>
        <end position="47"/>
    </location>
</feature>
<keyword evidence="2" id="KW-0812">Transmembrane</keyword>
<evidence type="ECO:0000256" key="1">
    <source>
        <dbReference type="SAM" id="MobiDB-lite"/>
    </source>
</evidence>
<comment type="caution">
    <text evidence="3">The sequence shown here is derived from an EMBL/GenBank/DDBJ whole genome shotgun (WGS) entry which is preliminary data.</text>
</comment>
<evidence type="ECO:0000256" key="2">
    <source>
        <dbReference type="SAM" id="Phobius"/>
    </source>
</evidence>
<feature type="region of interest" description="Disordered" evidence="1">
    <location>
        <begin position="1"/>
        <end position="24"/>
    </location>
</feature>
<evidence type="ECO:0000313" key="4">
    <source>
        <dbReference type="Proteomes" id="UP001598130"/>
    </source>
</evidence>
<accession>A0ABW6CK91</accession>
<keyword evidence="2" id="KW-1133">Transmembrane helix</keyword>
<dbReference type="RefSeq" id="WP_377368453.1">
    <property type="nucleotide sequence ID" value="NZ_JAOTJD010000008.1"/>
</dbReference>